<dbReference type="Proteomes" id="UP000887116">
    <property type="component" value="Unassembled WGS sequence"/>
</dbReference>
<dbReference type="SMART" id="SM00209">
    <property type="entry name" value="TSP1"/>
    <property type="match status" value="1"/>
</dbReference>
<keyword evidence="2" id="KW-0812">Transmembrane</keyword>
<reference evidence="5" key="1">
    <citation type="submission" date="2020-07" db="EMBL/GenBank/DDBJ databases">
        <title>Multicomponent nature underlies the extraordinary mechanical properties of spider dragline silk.</title>
        <authorList>
            <person name="Kono N."/>
            <person name="Nakamura H."/>
            <person name="Mori M."/>
            <person name="Yoshida Y."/>
            <person name="Ohtoshi R."/>
            <person name="Malay A.D."/>
            <person name="Moran D.A.P."/>
            <person name="Tomita M."/>
            <person name="Numata K."/>
            <person name="Arakawa K."/>
        </authorList>
    </citation>
    <scope>NUCLEOTIDE SEQUENCE</scope>
</reference>
<proteinExistence type="predicted"/>
<feature type="compositionally biased region" description="Low complexity" evidence="1">
    <location>
        <begin position="751"/>
        <end position="760"/>
    </location>
</feature>
<dbReference type="GO" id="GO:0071944">
    <property type="term" value="C:cell periphery"/>
    <property type="evidence" value="ECO:0007669"/>
    <property type="project" value="TreeGrafter"/>
</dbReference>
<dbReference type="PANTHER" id="PTHR16311">
    <property type="entry name" value="THROMBOSPONDIN TYPE I DOMAIN-CONTAINING 1"/>
    <property type="match status" value="1"/>
</dbReference>
<name>A0A8X6HBN2_TRICU</name>
<keyword evidence="2" id="KW-1133">Transmembrane helix</keyword>
<keyword evidence="6" id="KW-1185">Reference proteome</keyword>
<evidence type="ECO:0000256" key="2">
    <source>
        <dbReference type="SAM" id="Phobius"/>
    </source>
</evidence>
<accession>A0A8X6HBN2</accession>
<keyword evidence="2" id="KW-0472">Membrane</keyword>
<dbReference type="Pfam" id="PF24311">
    <property type="entry name" value="THSD1_D3"/>
    <property type="match status" value="1"/>
</dbReference>
<dbReference type="OrthoDB" id="446173at2759"/>
<evidence type="ECO:0000259" key="3">
    <source>
        <dbReference type="Pfam" id="PF24306"/>
    </source>
</evidence>
<dbReference type="EMBL" id="BMAO01008044">
    <property type="protein sequence ID" value="GFR20383.1"/>
    <property type="molecule type" value="Genomic_DNA"/>
</dbReference>
<dbReference type="PANTHER" id="PTHR16311:SF3">
    <property type="entry name" value="THROMBOSPONDIN TYPE-1 DOMAIN-CONTAINING PROTEIN 1"/>
    <property type="match status" value="1"/>
</dbReference>
<dbReference type="InterPro" id="IPR056219">
    <property type="entry name" value="THSD1_D3"/>
</dbReference>
<dbReference type="Pfam" id="PF00090">
    <property type="entry name" value="TSP_1"/>
    <property type="match status" value="1"/>
</dbReference>
<protein>
    <submittedName>
        <fullName evidence="5">Thrombospondin type-1 domain-containing protein 1</fullName>
    </submittedName>
</protein>
<feature type="region of interest" description="Disordered" evidence="1">
    <location>
        <begin position="729"/>
        <end position="760"/>
    </location>
</feature>
<evidence type="ECO:0000313" key="6">
    <source>
        <dbReference type="Proteomes" id="UP000887116"/>
    </source>
</evidence>
<dbReference type="AlphaFoldDB" id="A0A8X6HBN2"/>
<evidence type="ECO:0000256" key="1">
    <source>
        <dbReference type="SAM" id="MobiDB-lite"/>
    </source>
</evidence>
<gene>
    <name evidence="5" type="primary">THSD1</name>
    <name evidence="5" type="ORF">TNCT_486351</name>
</gene>
<dbReference type="PROSITE" id="PS50092">
    <property type="entry name" value="TSP1"/>
    <property type="match status" value="1"/>
</dbReference>
<organism evidence="5 6">
    <name type="scientific">Trichonephila clavata</name>
    <name type="common">Joro spider</name>
    <name type="synonym">Nephila clavata</name>
    <dbReference type="NCBI Taxonomy" id="2740835"/>
    <lineage>
        <taxon>Eukaryota</taxon>
        <taxon>Metazoa</taxon>
        <taxon>Ecdysozoa</taxon>
        <taxon>Arthropoda</taxon>
        <taxon>Chelicerata</taxon>
        <taxon>Arachnida</taxon>
        <taxon>Araneae</taxon>
        <taxon>Araneomorphae</taxon>
        <taxon>Entelegynae</taxon>
        <taxon>Araneoidea</taxon>
        <taxon>Nephilidae</taxon>
        <taxon>Trichonephila</taxon>
    </lineage>
</organism>
<dbReference type="SUPFAM" id="SSF82895">
    <property type="entry name" value="TSP-1 type 1 repeat"/>
    <property type="match status" value="1"/>
</dbReference>
<feature type="domain" description="THSD1 third Ig-like" evidence="4">
    <location>
        <begin position="263"/>
        <end position="348"/>
    </location>
</feature>
<feature type="transmembrane region" description="Helical" evidence="2">
    <location>
        <begin position="560"/>
        <end position="585"/>
    </location>
</feature>
<dbReference type="Pfam" id="PF24306">
    <property type="entry name" value="THSD1_N"/>
    <property type="match status" value="1"/>
</dbReference>
<evidence type="ECO:0000259" key="4">
    <source>
        <dbReference type="Pfam" id="PF24311"/>
    </source>
</evidence>
<dbReference type="InterPro" id="IPR056217">
    <property type="entry name" value="THSD1_N"/>
</dbReference>
<dbReference type="InterPro" id="IPR036383">
    <property type="entry name" value="TSP1_rpt_sf"/>
</dbReference>
<sequence>MAQNYEGKSNSAGYERRTRELGRGRELRGVMWIWFLLAVLPSTRDCAEYWLSTKDTHTVLSGDFEVLYGIPSTSPSLRLQLVYLGIDEEKLVAKRDIPQKITKGRIIFPCGVFERAGQFVFRLLTLKQDKILAQTKSIVVRWPDVTVHVPLMVETYSSNVIVQLYVQSLQCKPRGTYTTYVDLVYEGSAQATWYEPTVLTSKELTGWMWESAYDVVLDCEFFDRAGNYTVHVRTSIPHTPEVAVSDTILVMWSHRYSVSVAKSSVQPCDGSLSVIYHYPRCILDQDRIRVYGKARRGSMKYIRESRIENGKHSTKISCDIFQDEFQEYCFSFVSIARNGAVFDLKTHCLPTLTDSKGVIATWNDWGPWSECSSTCGQGIQSRYRLCVSSTNSSDCVGKAVQSQSCKKDTCPDDPEMTTEEPLLWDCPCGCEKNITDEKLVKLTTANCEDEATWVLQAWPTGHIFMEIRHAIFPSEDYWLTIRDGKSPLGIVLAIVGPHTSPHPIHSMTEMVRLEVHAINTTSIQGVEIVFLVTQSETPRESLAMIRQKVDSVNIPSNLSAVHITIIMLATVLCSTTAFLIIFHFYRQFRMKAIAESSPNLACSELLTSTSELSVKTPSASPEDYLYKSFIFRSSTSLAPKIKWDKLPTKVDPASTPVRRRGRPILKNVQRESATPLTASLSELSTGSEDGFEYDYYDYGCHQEPGSFFCPDPILIGWPPFIPLPPQGLEEFGDYPLQHFTPSPDPDPDPDTNPNQDTDPI</sequence>
<comment type="caution">
    <text evidence="5">The sequence shown here is derived from an EMBL/GenBank/DDBJ whole genome shotgun (WGS) entry which is preliminary data.</text>
</comment>
<feature type="domain" description="THSD1 N-terminal" evidence="3">
    <location>
        <begin position="68"/>
        <end position="130"/>
    </location>
</feature>
<evidence type="ECO:0000313" key="5">
    <source>
        <dbReference type="EMBL" id="GFR20383.1"/>
    </source>
</evidence>
<dbReference type="InterPro" id="IPR038877">
    <property type="entry name" value="THSD1"/>
</dbReference>
<dbReference type="InterPro" id="IPR000884">
    <property type="entry name" value="TSP1_rpt"/>
</dbReference>
<dbReference type="Gene3D" id="2.20.100.10">
    <property type="entry name" value="Thrombospondin type-1 (TSP1) repeat"/>
    <property type="match status" value="1"/>
</dbReference>